<keyword evidence="1" id="KW-0472">Membrane</keyword>
<dbReference type="EMBL" id="BAABLW010000007">
    <property type="protein sequence ID" value="GAA4920456.1"/>
    <property type="molecule type" value="Genomic_DNA"/>
</dbReference>
<feature type="transmembrane region" description="Helical" evidence="1">
    <location>
        <begin position="31"/>
        <end position="49"/>
    </location>
</feature>
<evidence type="ECO:0000313" key="2">
    <source>
        <dbReference type="EMBL" id="GAA4920456.1"/>
    </source>
</evidence>
<keyword evidence="1" id="KW-0812">Transmembrane</keyword>
<reference evidence="3" key="1">
    <citation type="journal article" date="2019" name="Int. J. Syst. Evol. Microbiol.">
        <title>The Global Catalogue of Microorganisms (GCM) 10K type strain sequencing project: providing services to taxonomists for standard genome sequencing and annotation.</title>
        <authorList>
            <consortium name="The Broad Institute Genomics Platform"/>
            <consortium name="The Broad Institute Genome Sequencing Center for Infectious Disease"/>
            <person name="Wu L."/>
            <person name="Ma J."/>
        </authorList>
    </citation>
    <scope>NUCLEOTIDE SEQUENCE [LARGE SCALE GENOMIC DNA]</scope>
    <source>
        <strain evidence="3">JCM 19129</strain>
    </source>
</reference>
<keyword evidence="3" id="KW-1185">Reference proteome</keyword>
<evidence type="ECO:0000313" key="3">
    <source>
        <dbReference type="Proteomes" id="UP001500368"/>
    </source>
</evidence>
<sequence length="56" mass="5582">MILKVAFAVMTILAVIAGVVALTGEPAVAAGFSFGTAVLSAVGLAYLMGRDGKNKV</sequence>
<organism evidence="2 3">
    <name type="scientific">Nesterenkonia rhizosphaerae</name>
    <dbReference type="NCBI Taxonomy" id="1348272"/>
    <lineage>
        <taxon>Bacteria</taxon>
        <taxon>Bacillati</taxon>
        <taxon>Actinomycetota</taxon>
        <taxon>Actinomycetes</taxon>
        <taxon>Micrococcales</taxon>
        <taxon>Micrococcaceae</taxon>
        <taxon>Nesterenkonia</taxon>
    </lineage>
</organism>
<proteinExistence type="predicted"/>
<name>A0ABP9FXB8_9MICC</name>
<dbReference type="RefSeq" id="WP_345477499.1">
    <property type="nucleotide sequence ID" value="NZ_BAABLW010000007.1"/>
</dbReference>
<gene>
    <name evidence="2" type="ORF">GCM10025790_15640</name>
</gene>
<evidence type="ECO:0000256" key="1">
    <source>
        <dbReference type="SAM" id="Phobius"/>
    </source>
</evidence>
<comment type="caution">
    <text evidence="2">The sequence shown here is derived from an EMBL/GenBank/DDBJ whole genome shotgun (WGS) entry which is preliminary data.</text>
</comment>
<keyword evidence="1" id="KW-1133">Transmembrane helix</keyword>
<dbReference type="Proteomes" id="UP001500368">
    <property type="component" value="Unassembled WGS sequence"/>
</dbReference>
<protein>
    <submittedName>
        <fullName evidence="2">Uncharacterized protein</fullName>
    </submittedName>
</protein>
<accession>A0ABP9FXB8</accession>